<feature type="region of interest" description="Disordered" evidence="5">
    <location>
        <begin position="126"/>
        <end position="149"/>
    </location>
</feature>
<evidence type="ECO:0000256" key="5">
    <source>
        <dbReference type="SAM" id="MobiDB-lite"/>
    </source>
</evidence>
<dbReference type="InterPro" id="IPR015943">
    <property type="entry name" value="WD40/YVTN_repeat-like_dom_sf"/>
</dbReference>
<feature type="repeat" description="WD" evidence="4">
    <location>
        <begin position="343"/>
        <end position="384"/>
    </location>
</feature>
<keyword evidence="2" id="KW-0677">Repeat</keyword>
<dbReference type="InterPro" id="IPR020472">
    <property type="entry name" value="WD40_PAC1"/>
</dbReference>
<feature type="region of interest" description="Disordered" evidence="5">
    <location>
        <begin position="508"/>
        <end position="530"/>
    </location>
</feature>
<accession>A0ABQ8FN69</accession>
<dbReference type="PANTHER" id="PTHR19923">
    <property type="entry name" value="WD40 REPEAT PROTEINPRL1/PRL2-RELATED"/>
    <property type="match status" value="1"/>
</dbReference>
<gene>
    <name evidence="6" type="ORF">BASA50_002789</name>
</gene>
<evidence type="ECO:0000256" key="1">
    <source>
        <dbReference type="ARBA" id="ARBA00022574"/>
    </source>
</evidence>
<evidence type="ECO:0000313" key="7">
    <source>
        <dbReference type="Proteomes" id="UP001648503"/>
    </source>
</evidence>
<dbReference type="InterPro" id="IPR001680">
    <property type="entry name" value="WD40_rpt"/>
</dbReference>
<dbReference type="InterPro" id="IPR045241">
    <property type="entry name" value="Prp46/PLRG1-like"/>
</dbReference>
<dbReference type="CDD" id="cd00200">
    <property type="entry name" value="WD40"/>
    <property type="match status" value="1"/>
</dbReference>
<dbReference type="PRINTS" id="PR00320">
    <property type="entry name" value="GPROTEINBRPT"/>
</dbReference>
<dbReference type="EMBL" id="JAFCIX010000060">
    <property type="protein sequence ID" value="KAH6599764.1"/>
    <property type="molecule type" value="Genomic_DNA"/>
</dbReference>
<organism evidence="6 7">
    <name type="scientific">Batrachochytrium salamandrivorans</name>
    <dbReference type="NCBI Taxonomy" id="1357716"/>
    <lineage>
        <taxon>Eukaryota</taxon>
        <taxon>Fungi</taxon>
        <taxon>Fungi incertae sedis</taxon>
        <taxon>Chytridiomycota</taxon>
        <taxon>Chytridiomycota incertae sedis</taxon>
        <taxon>Chytridiomycetes</taxon>
        <taxon>Rhizophydiales</taxon>
        <taxon>Rhizophydiales incertae sedis</taxon>
        <taxon>Batrachochytrium</taxon>
    </lineage>
</organism>
<evidence type="ECO:0000256" key="4">
    <source>
        <dbReference type="PROSITE-ProRule" id="PRU00221"/>
    </source>
</evidence>
<feature type="compositionally biased region" description="Polar residues" evidence="5">
    <location>
        <begin position="1"/>
        <end position="25"/>
    </location>
</feature>
<feature type="repeat" description="WD" evidence="4">
    <location>
        <begin position="217"/>
        <end position="258"/>
    </location>
</feature>
<feature type="repeat" description="WD" evidence="4">
    <location>
        <begin position="301"/>
        <end position="342"/>
    </location>
</feature>
<evidence type="ECO:0000256" key="2">
    <source>
        <dbReference type="ARBA" id="ARBA00022737"/>
    </source>
</evidence>
<comment type="similarity">
    <text evidence="3">Belongs to the WD repeat PRL1/PRL2 family.</text>
</comment>
<comment type="caution">
    <text evidence="6">The sequence shown here is derived from an EMBL/GenBank/DDBJ whole genome shotgun (WGS) entry which is preliminary data.</text>
</comment>
<name>A0ABQ8FN69_9FUNG</name>
<dbReference type="PANTHER" id="PTHR19923:SF0">
    <property type="entry name" value="PLEIOTROPIC REGULATOR 1"/>
    <property type="match status" value="1"/>
</dbReference>
<dbReference type="Proteomes" id="UP001648503">
    <property type="component" value="Unassembled WGS sequence"/>
</dbReference>
<reference evidence="6 7" key="1">
    <citation type="submission" date="2021-02" db="EMBL/GenBank/DDBJ databases">
        <title>Variation within the Batrachochytrium salamandrivorans European outbreak.</title>
        <authorList>
            <person name="Kelly M."/>
            <person name="Pasmans F."/>
            <person name="Shea T.P."/>
            <person name="Munoz J.F."/>
            <person name="Carranza S."/>
            <person name="Cuomo C.A."/>
            <person name="Martel A."/>
        </authorList>
    </citation>
    <scope>NUCLEOTIDE SEQUENCE [LARGE SCALE GENOMIC DNA]</scope>
    <source>
        <strain evidence="6 7">AMFP18/2</strain>
    </source>
</reference>
<proteinExistence type="inferred from homology"/>
<dbReference type="PROSITE" id="PS50082">
    <property type="entry name" value="WD_REPEATS_2"/>
    <property type="match status" value="6"/>
</dbReference>
<evidence type="ECO:0000256" key="3">
    <source>
        <dbReference type="ARBA" id="ARBA00025726"/>
    </source>
</evidence>
<feature type="repeat" description="WD" evidence="4">
    <location>
        <begin position="426"/>
        <end position="466"/>
    </location>
</feature>
<dbReference type="Pfam" id="PF00400">
    <property type="entry name" value="WD40"/>
    <property type="match status" value="7"/>
</dbReference>
<feature type="repeat" description="WD" evidence="4">
    <location>
        <begin position="259"/>
        <end position="300"/>
    </location>
</feature>
<protein>
    <recommendedName>
        <fullName evidence="8">Pre-mRNA-splicing factor prp46</fullName>
    </recommendedName>
</protein>
<feature type="compositionally biased region" description="Polar residues" evidence="5">
    <location>
        <begin position="126"/>
        <end position="145"/>
    </location>
</feature>
<dbReference type="InterPro" id="IPR036322">
    <property type="entry name" value="WD40_repeat_dom_sf"/>
</dbReference>
<dbReference type="SUPFAM" id="SSF50978">
    <property type="entry name" value="WD40 repeat-like"/>
    <property type="match status" value="1"/>
</dbReference>
<keyword evidence="1 4" id="KW-0853">WD repeat</keyword>
<sequence length="530" mass="57980">MARTPSSASKRASTGRRTAGNTPKKASSVPDASATDNVTADESESVAKLDTAAPAAVSDVLPSKESLMLSRLLSTNLKRTHELFSNALVVQVPTDPQSQRTKLASKILDEWCHVAELPKSIAVQAQSKPKLKTGQSPAASSTDSGDNAVGEMIDTLSARPTDLSATKNASGVVALRSQLPSFSQTSNFGTTALIRIQQGRKIPTPKWHAPWKLMRVISGHTGWVRCLAVDSSNEWFVTGAGDRMIKIWDLASGTLKLSLTGHISAVRGVAVSSRHPYLFSAGEDKQIKCWDLEYNKVIRHYHGHLSGIYTLALHPTLDYLVTGGRDATARVWDIRTKDQIFALTGHASTVSDIKCQEADPQIITASSDSTIRLWDLVAGRTMSTLTHHKKSVRALTINPLEFTFASGSTDYIKQWRCPQGNFIQNLEGHNSIVNTLSCNQDNVMFSGADNGSMYFWDWKSGYNFQIAQSPVQPGSLDSEAGIFCSIFDRSGSRLITGEADKTIKIWKEDEQATPETHPIRDWKPRLNMGR</sequence>
<dbReference type="SMART" id="SM00320">
    <property type="entry name" value="WD40"/>
    <property type="match status" value="7"/>
</dbReference>
<dbReference type="PROSITE" id="PS00678">
    <property type="entry name" value="WD_REPEATS_1"/>
    <property type="match status" value="2"/>
</dbReference>
<dbReference type="InterPro" id="IPR019775">
    <property type="entry name" value="WD40_repeat_CS"/>
</dbReference>
<feature type="region of interest" description="Disordered" evidence="5">
    <location>
        <begin position="1"/>
        <end position="46"/>
    </location>
</feature>
<feature type="repeat" description="WD" evidence="4">
    <location>
        <begin position="487"/>
        <end position="516"/>
    </location>
</feature>
<dbReference type="PROSITE" id="PS50294">
    <property type="entry name" value="WD_REPEATS_REGION"/>
    <property type="match status" value="4"/>
</dbReference>
<evidence type="ECO:0008006" key="8">
    <source>
        <dbReference type="Google" id="ProtNLM"/>
    </source>
</evidence>
<evidence type="ECO:0000313" key="6">
    <source>
        <dbReference type="EMBL" id="KAH6599764.1"/>
    </source>
</evidence>
<dbReference type="Gene3D" id="2.130.10.10">
    <property type="entry name" value="YVTN repeat-like/Quinoprotein amine dehydrogenase"/>
    <property type="match status" value="1"/>
</dbReference>
<keyword evidence="7" id="KW-1185">Reference proteome</keyword>